<protein>
    <recommendedName>
        <fullName evidence="3">mannose-6-phosphate isomerase</fullName>
        <ecNumber evidence="3">5.3.1.8</ecNumber>
    </recommendedName>
    <alternativeName>
        <fullName evidence="7">Phosphohexomutase</fullName>
    </alternativeName>
    <alternativeName>
        <fullName evidence="8">Phosphomannose isomerase</fullName>
    </alternativeName>
</protein>
<comment type="cofactor">
    <cofactor evidence="9">
        <name>Zn(2+)</name>
        <dbReference type="ChEBI" id="CHEBI:29105"/>
    </cofactor>
    <text evidence="9">Binds 1 zinc ion per subunit.</text>
</comment>
<dbReference type="STRING" id="1424294.Gferi_12750"/>
<dbReference type="CDD" id="cd07010">
    <property type="entry name" value="cupin_PMI_type_I_N_bac"/>
    <property type="match status" value="1"/>
</dbReference>
<dbReference type="InterPro" id="IPR014710">
    <property type="entry name" value="RmlC-like_jellyroll"/>
</dbReference>
<evidence type="ECO:0000256" key="7">
    <source>
        <dbReference type="ARBA" id="ARBA00029741"/>
    </source>
</evidence>
<dbReference type="GO" id="GO:0008270">
    <property type="term" value="F:zinc ion binding"/>
    <property type="evidence" value="ECO:0007669"/>
    <property type="project" value="InterPro"/>
</dbReference>
<dbReference type="InterPro" id="IPR014628">
    <property type="entry name" value="Man6P_isomerase_Firm_short"/>
</dbReference>
<evidence type="ECO:0000256" key="6">
    <source>
        <dbReference type="ARBA" id="ARBA00023235"/>
    </source>
</evidence>
<dbReference type="PIRSF" id="PIRSF036894">
    <property type="entry name" value="PMI_Firm_short"/>
    <property type="match status" value="1"/>
</dbReference>
<feature type="domain" description="Mannose-6-phosphate isomerase cupin" evidence="12">
    <location>
        <begin position="236"/>
        <end position="308"/>
    </location>
</feature>
<evidence type="ECO:0000256" key="4">
    <source>
        <dbReference type="ARBA" id="ARBA00022723"/>
    </source>
</evidence>
<dbReference type="SUPFAM" id="SSF51182">
    <property type="entry name" value="RmlC-like cupins"/>
    <property type="match status" value="1"/>
</dbReference>
<comment type="catalytic activity">
    <reaction evidence="1">
        <text>D-mannose 6-phosphate = D-fructose 6-phosphate</text>
        <dbReference type="Rhea" id="RHEA:12356"/>
        <dbReference type="ChEBI" id="CHEBI:58735"/>
        <dbReference type="ChEBI" id="CHEBI:61527"/>
        <dbReference type="EC" id="5.3.1.8"/>
    </reaction>
</comment>
<accession>A0A1D8GHL7</accession>
<dbReference type="KEGG" id="gfe:Gferi_12750"/>
<dbReference type="Proteomes" id="UP000095743">
    <property type="component" value="Chromosome"/>
</dbReference>
<dbReference type="InterPro" id="IPR049071">
    <property type="entry name" value="MPI_cupin_dom"/>
</dbReference>
<comment type="similarity">
    <text evidence="2">Belongs to the mannose-6-phosphate isomerase type 1 family.</text>
</comment>
<keyword evidence="4 9" id="KW-0479">Metal-binding</keyword>
<dbReference type="NCBIfam" id="TIGR00218">
    <property type="entry name" value="manA"/>
    <property type="match status" value="1"/>
</dbReference>
<keyword evidence="6 13" id="KW-0413">Isomerase</keyword>
<dbReference type="PANTHER" id="PTHR42742">
    <property type="entry name" value="TRANSCRIPTIONAL REPRESSOR MPRA"/>
    <property type="match status" value="1"/>
</dbReference>
<feature type="domain" description="Phosphomannose isomerase type I catalytic" evidence="11">
    <location>
        <begin position="8"/>
        <end position="104"/>
    </location>
</feature>
<dbReference type="EC" id="5.3.1.8" evidence="3"/>
<evidence type="ECO:0000259" key="12">
    <source>
        <dbReference type="Pfam" id="PF21621"/>
    </source>
</evidence>
<dbReference type="Gene3D" id="2.60.120.10">
    <property type="entry name" value="Jelly Rolls"/>
    <property type="match status" value="2"/>
</dbReference>
<dbReference type="Pfam" id="PF20511">
    <property type="entry name" value="PMI_typeI_cat"/>
    <property type="match status" value="1"/>
</dbReference>
<feature type="active site" evidence="10">
    <location>
        <position position="190"/>
    </location>
</feature>
<dbReference type="InterPro" id="IPR051804">
    <property type="entry name" value="Carb_Metab_Reg_Kinase/Isom"/>
</dbReference>
<organism evidence="13 14">
    <name type="scientific">Geosporobacter ferrireducens</name>
    <dbReference type="NCBI Taxonomy" id="1424294"/>
    <lineage>
        <taxon>Bacteria</taxon>
        <taxon>Bacillati</taxon>
        <taxon>Bacillota</taxon>
        <taxon>Clostridia</taxon>
        <taxon>Peptostreptococcales</taxon>
        <taxon>Thermotaleaceae</taxon>
        <taxon>Geosporobacter</taxon>
    </lineage>
</organism>
<keyword evidence="5 9" id="KW-0862">Zinc</keyword>
<dbReference type="OrthoDB" id="9808275at2"/>
<dbReference type="GO" id="GO:0005975">
    <property type="term" value="P:carbohydrate metabolic process"/>
    <property type="evidence" value="ECO:0007669"/>
    <property type="project" value="InterPro"/>
</dbReference>
<name>A0A1D8GHL7_9FIRM</name>
<dbReference type="InterPro" id="IPR046457">
    <property type="entry name" value="PMI_typeI_cat"/>
</dbReference>
<dbReference type="Pfam" id="PF21621">
    <property type="entry name" value="MPI_cupin_dom"/>
    <property type="match status" value="1"/>
</dbReference>
<dbReference type="RefSeq" id="WP_069977078.1">
    <property type="nucleotide sequence ID" value="NZ_CP017269.1"/>
</dbReference>
<evidence type="ECO:0000313" key="13">
    <source>
        <dbReference type="EMBL" id="AOT70382.1"/>
    </source>
</evidence>
<evidence type="ECO:0000256" key="3">
    <source>
        <dbReference type="ARBA" id="ARBA00011956"/>
    </source>
</evidence>
<evidence type="ECO:0000256" key="9">
    <source>
        <dbReference type="PIRSR" id="PIRSR036894-1"/>
    </source>
</evidence>
<evidence type="ECO:0000256" key="10">
    <source>
        <dbReference type="PIRSR" id="PIRSR036894-2"/>
    </source>
</evidence>
<sequence>MYPLKFEHIYVDKVWGGRNLSTFRTDLPKGDIGESWELVCRSGAVSKVANGEYSGLGLNELIRMKKEALVGHKISIEQFPLLVKFLDARIKLSIQVHPDDNYAAEKENDLGKMEAWVVLEAAENANMILGFKDCSKNEFLEAIEDGSLEDYLNVVPVNKGDVFFIPSGLIHSMEGVVVAEIQQNSDTTYRVYDYNRGRELHVDKAVEVVDFSLEAKKIKGIWKEKEGYKKIYYCYNPYFSLEQYEIKTFCTEKSNPDRFYIFTCIEGSGKIVYEEKSEEIIKGDTVLIPACLGEYTLEGPMSLLKSYVPDIEALESEILDGIKHIPKDRKKDSFV</sequence>
<evidence type="ECO:0000256" key="1">
    <source>
        <dbReference type="ARBA" id="ARBA00000757"/>
    </source>
</evidence>
<feature type="binding site" evidence="9">
    <location>
        <position position="114"/>
    </location>
    <ligand>
        <name>Zn(2+)</name>
        <dbReference type="ChEBI" id="CHEBI:29105"/>
    </ligand>
</feature>
<evidence type="ECO:0000256" key="5">
    <source>
        <dbReference type="ARBA" id="ARBA00022833"/>
    </source>
</evidence>
<feature type="binding site" evidence="9">
    <location>
        <position position="171"/>
    </location>
    <ligand>
        <name>Zn(2+)</name>
        <dbReference type="ChEBI" id="CHEBI:29105"/>
    </ligand>
</feature>
<keyword evidence="14" id="KW-1185">Reference proteome</keyword>
<proteinExistence type="inferred from homology"/>
<evidence type="ECO:0000313" key="14">
    <source>
        <dbReference type="Proteomes" id="UP000095743"/>
    </source>
</evidence>
<evidence type="ECO:0000256" key="2">
    <source>
        <dbReference type="ARBA" id="ARBA00010772"/>
    </source>
</evidence>
<feature type="binding site" evidence="9">
    <location>
        <position position="97"/>
    </location>
    <ligand>
        <name>Zn(2+)</name>
        <dbReference type="ChEBI" id="CHEBI:29105"/>
    </ligand>
</feature>
<evidence type="ECO:0000256" key="8">
    <source>
        <dbReference type="ARBA" id="ARBA00030762"/>
    </source>
</evidence>
<gene>
    <name evidence="13" type="ORF">Gferi_12750</name>
</gene>
<dbReference type="EMBL" id="CP017269">
    <property type="protein sequence ID" value="AOT70382.1"/>
    <property type="molecule type" value="Genomic_DNA"/>
</dbReference>
<evidence type="ECO:0000259" key="11">
    <source>
        <dbReference type="Pfam" id="PF20511"/>
    </source>
</evidence>
<dbReference type="AlphaFoldDB" id="A0A1D8GHL7"/>
<reference evidence="13 14" key="1">
    <citation type="submission" date="2016-09" db="EMBL/GenBank/DDBJ databases">
        <title>Genomic analysis reveals versatility of anaerobic energy metabolism of Geosporobacter ferrireducens IRF9 of phylum Firmicutes.</title>
        <authorList>
            <person name="Kim S.-J."/>
        </authorList>
    </citation>
    <scope>NUCLEOTIDE SEQUENCE [LARGE SCALE GENOMIC DNA]</scope>
    <source>
        <strain evidence="13 14">IRF9</strain>
    </source>
</reference>
<dbReference type="PANTHER" id="PTHR42742:SF3">
    <property type="entry name" value="FRUCTOKINASE"/>
    <property type="match status" value="1"/>
</dbReference>
<dbReference type="InterPro" id="IPR001250">
    <property type="entry name" value="Man6P_Isoase-1"/>
</dbReference>
<dbReference type="GO" id="GO:0004476">
    <property type="term" value="F:mannose-6-phosphate isomerase activity"/>
    <property type="evidence" value="ECO:0007669"/>
    <property type="project" value="UniProtKB-EC"/>
</dbReference>
<dbReference type="InterPro" id="IPR011051">
    <property type="entry name" value="RmlC_Cupin_sf"/>
</dbReference>